<reference evidence="1 2" key="1">
    <citation type="journal article" date="2019" name="Sci. Rep.">
        <title>Orb-weaving spider Araneus ventricosus genome elucidates the spidroin gene catalogue.</title>
        <authorList>
            <person name="Kono N."/>
            <person name="Nakamura H."/>
            <person name="Ohtoshi R."/>
            <person name="Moran D.A.P."/>
            <person name="Shinohara A."/>
            <person name="Yoshida Y."/>
            <person name="Fujiwara M."/>
            <person name="Mori M."/>
            <person name="Tomita M."/>
            <person name="Arakawa K."/>
        </authorList>
    </citation>
    <scope>NUCLEOTIDE SEQUENCE [LARGE SCALE GENOMIC DNA]</scope>
</reference>
<sequence>MSSVCHARSYHQVQTWLKNEKDPLKWRWHTPSGLPKKSEKDPVTESLLQCISQILGVLLHEWWDAGKRVRIVLYYANIAFTGCLAKLMPVILDNEFKRGDAPAPILTWLMNNWNAKTLNCK</sequence>
<comment type="caution">
    <text evidence="1">The sequence shown here is derived from an EMBL/GenBank/DDBJ whole genome shotgun (WGS) entry which is preliminary data.</text>
</comment>
<gene>
    <name evidence="1" type="ORF">AVEN_191237_1</name>
</gene>
<evidence type="ECO:0000313" key="2">
    <source>
        <dbReference type="Proteomes" id="UP000499080"/>
    </source>
</evidence>
<protein>
    <submittedName>
        <fullName evidence="1">Uncharacterized protein</fullName>
    </submittedName>
</protein>
<keyword evidence="2" id="KW-1185">Reference proteome</keyword>
<name>A0A4Y2GCV9_ARAVE</name>
<dbReference type="OrthoDB" id="8195485at2759"/>
<accession>A0A4Y2GCV9</accession>
<evidence type="ECO:0000313" key="1">
    <source>
        <dbReference type="EMBL" id="GBM49834.1"/>
    </source>
</evidence>
<dbReference type="EMBL" id="BGPR01001274">
    <property type="protein sequence ID" value="GBM49834.1"/>
    <property type="molecule type" value="Genomic_DNA"/>
</dbReference>
<dbReference type="Proteomes" id="UP000499080">
    <property type="component" value="Unassembled WGS sequence"/>
</dbReference>
<dbReference type="AlphaFoldDB" id="A0A4Y2GCV9"/>
<proteinExistence type="predicted"/>
<organism evidence="1 2">
    <name type="scientific">Araneus ventricosus</name>
    <name type="common">Orbweaver spider</name>
    <name type="synonym">Epeira ventricosa</name>
    <dbReference type="NCBI Taxonomy" id="182803"/>
    <lineage>
        <taxon>Eukaryota</taxon>
        <taxon>Metazoa</taxon>
        <taxon>Ecdysozoa</taxon>
        <taxon>Arthropoda</taxon>
        <taxon>Chelicerata</taxon>
        <taxon>Arachnida</taxon>
        <taxon>Araneae</taxon>
        <taxon>Araneomorphae</taxon>
        <taxon>Entelegynae</taxon>
        <taxon>Araneoidea</taxon>
        <taxon>Araneidae</taxon>
        <taxon>Araneus</taxon>
    </lineage>
</organism>